<keyword evidence="7" id="KW-1185">Reference proteome</keyword>
<keyword evidence="2" id="KW-0863">Zinc-finger</keyword>
<gene>
    <name evidence="6" type="ORF">OS493_022978</name>
</gene>
<dbReference type="EMBL" id="MU826366">
    <property type="protein sequence ID" value="KAJ7378444.1"/>
    <property type="molecule type" value="Genomic_DNA"/>
</dbReference>
<dbReference type="Proteomes" id="UP001163046">
    <property type="component" value="Unassembled WGS sequence"/>
</dbReference>
<dbReference type="GO" id="GO:0003677">
    <property type="term" value="F:DNA binding"/>
    <property type="evidence" value="ECO:0007669"/>
    <property type="project" value="InterPro"/>
</dbReference>
<dbReference type="GO" id="GO:0008270">
    <property type="term" value="F:zinc ion binding"/>
    <property type="evidence" value="ECO:0007669"/>
    <property type="project" value="UniProtKB-KW"/>
</dbReference>
<evidence type="ECO:0000256" key="3">
    <source>
        <dbReference type="ARBA" id="ARBA00022833"/>
    </source>
</evidence>
<evidence type="ECO:0000256" key="2">
    <source>
        <dbReference type="ARBA" id="ARBA00022771"/>
    </source>
</evidence>
<protein>
    <recommendedName>
        <fullName evidence="5">A20-type domain-containing protein</fullName>
    </recommendedName>
</protein>
<dbReference type="Pfam" id="PF01754">
    <property type="entry name" value="zf-A20"/>
    <property type="match status" value="1"/>
</dbReference>
<name>A0A9W9ZDZ2_9CNID</name>
<feature type="compositionally biased region" description="Polar residues" evidence="4">
    <location>
        <begin position="65"/>
        <end position="82"/>
    </location>
</feature>
<feature type="domain" description="A20-type" evidence="5">
    <location>
        <begin position="32"/>
        <end position="67"/>
    </location>
</feature>
<dbReference type="PROSITE" id="PS51036">
    <property type="entry name" value="ZF_A20"/>
    <property type="match status" value="1"/>
</dbReference>
<reference evidence="6" key="1">
    <citation type="submission" date="2023-01" db="EMBL/GenBank/DDBJ databases">
        <title>Genome assembly of the deep-sea coral Lophelia pertusa.</title>
        <authorList>
            <person name="Herrera S."/>
            <person name="Cordes E."/>
        </authorList>
    </citation>
    <scope>NUCLEOTIDE SEQUENCE</scope>
    <source>
        <strain evidence="6">USNM1676648</strain>
        <tissue evidence="6">Polyp</tissue>
    </source>
</reference>
<keyword evidence="3" id="KW-0862">Zinc</keyword>
<feature type="region of interest" description="Disordered" evidence="4">
    <location>
        <begin position="65"/>
        <end position="88"/>
    </location>
</feature>
<dbReference type="InterPro" id="IPR002653">
    <property type="entry name" value="Znf_A20"/>
</dbReference>
<evidence type="ECO:0000256" key="4">
    <source>
        <dbReference type="SAM" id="MobiDB-lite"/>
    </source>
</evidence>
<evidence type="ECO:0000313" key="6">
    <source>
        <dbReference type="EMBL" id="KAJ7378444.1"/>
    </source>
</evidence>
<accession>A0A9W9ZDZ2</accession>
<evidence type="ECO:0000313" key="7">
    <source>
        <dbReference type="Proteomes" id="UP001163046"/>
    </source>
</evidence>
<keyword evidence="1" id="KW-0479">Metal-binding</keyword>
<proteinExistence type="predicted"/>
<evidence type="ECO:0000256" key="1">
    <source>
        <dbReference type="ARBA" id="ARBA00022723"/>
    </source>
</evidence>
<comment type="caution">
    <text evidence="6">The sequence shown here is derived from an EMBL/GenBank/DDBJ whole genome shotgun (WGS) entry which is preliminary data.</text>
</comment>
<organism evidence="6 7">
    <name type="scientific">Desmophyllum pertusum</name>
    <dbReference type="NCBI Taxonomy" id="174260"/>
    <lineage>
        <taxon>Eukaryota</taxon>
        <taxon>Metazoa</taxon>
        <taxon>Cnidaria</taxon>
        <taxon>Anthozoa</taxon>
        <taxon>Hexacorallia</taxon>
        <taxon>Scleractinia</taxon>
        <taxon>Caryophylliina</taxon>
        <taxon>Caryophylliidae</taxon>
        <taxon>Desmophyllum</taxon>
    </lineage>
</organism>
<dbReference type="Gene3D" id="1.20.5.4770">
    <property type="match status" value="1"/>
</dbReference>
<dbReference type="AlphaFoldDB" id="A0A9W9ZDZ2"/>
<sequence>MDMWNKEILLRPAVVEICNRQKQLQLKWPALKVTLLPCNSTACLRFGTPDTNGLCEDCYRKKVNTQPSTTSTTEASKQQRGPSVSGKLPQCSKLLRRIVSSVTALNQHLAYFRDLCKSRRLKDLA</sequence>
<evidence type="ECO:0000259" key="5">
    <source>
        <dbReference type="PROSITE" id="PS51036"/>
    </source>
</evidence>
<dbReference type="SMART" id="SM00259">
    <property type="entry name" value="ZnF_A20"/>
    <property type="match status" value="1"/>
</dbReference>